<gene>
    <name evidence="3" type="ORF">CPM_0150</name>
</gene>
<evidence type="ECO:0000256" key="1">
    <source>
        <dbReference type="SAM" id="MobiDB-lite"/>
    </source>
</evidence>
<feature type="region of interest" description="Disordered" evidence="1">
    <location>
        <begin position="220"/>
        <end position="242"/>
    </location>
</feature>
<feature type="transmembrane region" description="Helical" evidence="2">
    <location>
        <begin position="84"/>
        <end position="105"/>
    </location>
</feature>
<accession>A0A1R4A502</accession>
<proteinExistence type="predicted"/>
<keyword evidence="2" id="KW-0472">Membrane</keyword>
<dbReference type="STRING" id="1673428.CPM_0150"/>
<reference evidence="4" key="1">
    <citation type="submission" date="2016-06" db="EMBL/GenBank/DDBJ databases">
        <authorList>
            <person name="Toshchakov V.S."/>
        </authorList>
    </citation>
    <scope>NUCLEOTIDE SEQUENCE [LARGE SCALE GENOMIC DNA]</scope>
    <source>
        <strain>PM4 (JCM 30641</strain>
        <strain evidence="4">\VKM B-2940)</strain>
    </source>
</reference>
<dbReference type="AlphaFoldDB" id="A0A1R4A502"/>
<organism evidence="3 4">
    <name type="scientific">Cuniculiplasma divulgatum</name>
    <dbReference type="NCBI Taxonomy" id="1673428"/>
    <lineage>
        <taxon>Archaea</taxon>
        <taxon>Methanobacteriati</taxon>
        <taxon>Thermoplasmatota</taxon>
        <taxon>Thermoplasmata</taxon>
        <taxon>Thermoplasmatales</taxon>
        <taxon>Cuniculiplasmataceae</taxon>
        <taxon>Cuniculiplasma</taxon>
    </lineage>
</organism>
<evidence type="ECO:0000313" key="3">
    <source>
        <dbReference type="EMBL" id="SJK84045.1"/>
    </source>
</evidence>
<keyword evidence="2" id="KW-1133">Transmembrane helix</keyword>
<name>A0A1R4A502_9ARCH</name>
<feature type="transmembrane region" description="Helical" evidence="2">
    <location>
        <begin position="21"/>
        <end position="44"/>
    </location>
</feature>
<dbReference type="EMBL" id="LT719092">
    <property type="protein sequence ID" value="SJK84045.1"/>
    <property type="molecule type" value="Genomic_DNA"/>
</dbReference>
<keyword evidence="2" id="KW-0812">Transmembrane</keyword>
<feature type="transmembrane region" description="Helical" evidence="2">
    <location>
        <begin position="56"/>
        <end position="77"/>
    </location>
</feature>
<keyword evidence="4" id="KW-1185">Reference proteome</keyword>
<dbReference type="KEGG" id="cdiv:CPM_0150"/>
<sequence length="242" mass="28450">MEGKTMKPLLAKQKYLLNRRLIIFSLVFVFFTFITALLHQLSMWSVLPQYTFVPNWLFYPLIFSFFITFIDMVIWFGILLILEVLGIVAMVYAFSFTGLYSFSWVSLENPILQSSMSISLLIIDVVWYFDLYPPIHALLTRTYWTSPEDRARKKYEKKFKSKEEEPGNETAEREPVMIHTKEELARLLNLWQQKYAQATTEEGRKLANEKIREYQTELEKLKAKSGTTPEERAKLTQGGDNE</sequence>
<protein>
    <submittedName>
        <fullName evidence="3">Multipass membrane protein</fullName>
    </submittedName>
</protein>
<evidence type="ECO:0000313" key="4">
    <source>
        <dbReference type="Proteomes" id="UP000187822"/>
    </source>
</evidence>
<evidence type="ECO:0000256" key="2">
    <source>
        <dbReference type="SAM" id="Phobius"/>
    </source>
</evidence>
<dbReference type="Proteomes" id="UP000187822">
    <property type="component" value="Chromosome I"/>
</dbReference>